<comment type="catalytic activity">
    <reaction evidence="1 7">
        <text>Cleavage of hydrophobic, N-terminal signal or leader sequences from secreted and periplasmic proteins.</text>
        <dbReference type="EC" id="3.4.21.89"/>
    </reaction>
</comment>
<feature type="domain" description="Peptidase S26" evidence="8">
    <location>
        <begin position="342"/>
        <end position="385"/>
    </location>
</feature>
<dbReference type="Pfam" id="PF10502">
    <property type="entry name" value="Peptidase_S26"/>
    <property type="match status" value="2"/>
</dbReference>
<evidence type="ECO:0000313" key="10">
    <source>
        <dbReference type="Proteomes" id="UP000282759"/>
    </source>
</evidence>
<gene>
    <name evidence="9" type="primary">lepB</name>
    <name evidence="9" type="ORF">EOD41_19560</name>
</gene>
<dbReference type="PANTHER" id="PTHR43390:SF1">
    <property type="entry name" value="CHLOROPLAST PROCESSING PEPTIDASE"/>
    <property type="match status" value="1"/>
</dbReference>
<dbReference type="PRINTS" id="PR00727">
    <property type="entry name" value="LEADERPTASE"/>
</dbReference>
<name>A0A437MHW3_9SPHI</name>
<feature type="domain" description="Peptidase S26" evidence="8">
    <location>
        <begin position="78"/>
        <end position="245"/>
    </location>
</feature>
<dbReference type="InterPro" id="IPR036286">
    <property type="entry name" value="LexA/Signal_pep-like_sf"/>
</dbReference>
<dbReference type="InterPro" id="IPR000223">
    <property type="entry name" value="Pept_S26A_signal_pept_1"/>
</dbReference>
<sequence>MKRCPSQIINIIQYLYQKHTMFFIIRYWKLFLITFLVLYLTVLGLYWLSIAIVILVVSYVILCYCCGYIGSLSCQRVAKWALTTLYVCIVTVTVKLFVIDIYTVPSASMADTLLPGDVIIVNKLIYGPEMPESLLEISWLNYFFHDKQPQSATAVKKETVTRKQGLSTIKQGDVFVYKLLFITASFVVKRCVAVAGDTLAIRNGEPYINGNIYKSPLTVNNIYRLEIISETMSKKLQDSLQFQNKEIVADSRSNVITGTFNIQEIKKFADNPLVKNITITDSVMMTDPLMAHPDNLHWTATNMGPFLVPKKGSTIVLTDKNCTLYGSIINAFEGFNVNTLRRRGAKYTFKKNYYFVMGDNRVASVDSRFIGFIPEENVIGKANYILLSTDKKQFVQRFLKLIR</sequence>
<evidence type="ECO:0000259" key="8">
    <source>
        <dbReference type="Pfam" id="PF10502"/>
    </source>
</evidence>
<dbReference type="AlphaFoldDB" id="A0A437MHW3"/>
<dbReference type="InterPro" id="IPR019533">
    <property type="entry name" value="Peptidase_S26"/>
</dbReference>
<accession>A0A437MHW3</accession>
<keyword evidence="5 7" id="KW-0378">Hydrolase</keyword>
<feature type="transmembrane region" description="Helical" evidence="7">
    <location>
        <begin position="21"/>
        <end position="40"/>
    </location>
</feature>
<feature type="active site" evidence="6">
    <location>
        <position position="108"/>
    </location>
</feature>
<dbReference type="CDD" id="cd06530">
    <property type="entry name" value="S26_SPase_I"/>
    <property type="match status" value="2"/>
</dbReference>
<dbReference type="EMBL" id="SACK01000013">
    <property type="protein sequence ID" value="RVT97205.1"/>
    <property type="molecule type" value="Genomic_DNA"/>
</dbReference>
<feature type="transmembrane region" description="Helical" evidence="7">
    <location>
        <begin position="46"/>
        <end position="68"/>
    </location>
</feature>
<organism evidence="9 10">
    <name type="scientific">Mucilaginibacter limnophilus</name>
    <dbReference type="NCBI Taxonomy" id="1932778"/>
    <lineage>
        <taxon>Bacteria</taxon>
        <taxon>Pseudomonadati</taxon>
        <taxon>Bacteroidota</taxon>
        <taxon>Sphingobacteriia</taxon>
        <taxon>Sphingobacteriales</taxon>
        <taxon>Sphingobacteriaceae</taxon>
        <taxon>Mucilaginibacter</taxon>
    </lineage>
</organism>
<dbReference type="InterPro" id="IPR019758">
    <property type="entry name" value="Pept_S26A_signal_pept_1_CS"/>
</dbReference>
<comment type="subcellular location">
    <subcellularLocation>
        <location evidence="7">Membrane</location>
        <topology evidence="7">Single-pass type II membrane protein</topology>
    </subcellularLocation>
</comment>
<evidence type="ECO:0000256" key="4">
    <source>
        <dbReference type="ARBA" id="ARBA00019232"/>
    </source>
</evidence>
<feature type="active site" evidence="6">
    <location>
        <position position="189"/>
    </location>
</feature>
<reference evidence="9 10" key="1">
    <citation type="submission" date="2019-01" db="EMBL/GenBank/DDBJ databases">
        <authorList>
            <person name="Chen W.-M."/>
        </authorList>
    </citation>
    <scope>NUCLEOTIDE SEQUENCE [LARGE SCALE GENOMIC DNA]</scope>
    <source>
        <strain evidence="9 10">YBJ-36</strain>
    </source>
</reference>
<dbReference type="Gene3D" id="2.10.109.10">
    <property type="entry name" value="Umud Fragment, subunit A"/>
    <property type="match status" value="1"/>
</dbReference>
<dbReference type="NCBIfam" id="TIGR02227">
    <property type="entry name" value="sigpep_I_bact"/>
    <property type="match status" value="1"/>
</dbReference>
<dbReference type="SUPFAM" id="SSF51306">
    <property type="entry name" value="LexA/Signal peptidase"/>
    <property type="match status" value="1"/>
</dbReference>
<evidence type="ECO:0000256" key="2">
    <source>
        <dbReference type="ARBA" id="ARBA00009370"/>
    </source>
</evidence>
<dbReference type="Proteomes" id="UP000282759">
    <property type="component" value="Unassembled WGS sequence"/>
</dbReference>
<dbReference type="GO" id="GO:0004252">
    <property type="term" value="F:serine-type endopeptidase activity"/>
    <property type="evidence" value="ECO:0007669"/>
    <property type="project" value="InterPro"/>
</dbReference>
<dbReference type="GO" id="GO:0006465">
    <property type="term" value="P:signal peptide processing"/>
    <property type="evidence" value="ECO:0007669"/>
    <property type="project" value="InterPro"/>
</dbReference>
<dbReference type="PROSITE" id="PS00761">
    <property type="entry name" value="SPASE_I_3"/>
    <property type="match status" value="1"/>
</dbReference>
<comment type="similarity">
    <text evidence="2 7">Belongs to the peptidase S26 family.</text>
</comment>
<keyword evidence="7" id="KW-0472">Membrane</keyword>
<dbReference type="EC" id="3.4.21.89" evidence="3 7"/>
<evidence type="ECO:0000256" key="1">
    <source>
        <dbReference type="ARBA" id="ARBA00000677"/>
    </source>
</evidence>
<keyword evidence="10" id="KW-1185">Reference proteome</keyword>
<keyword evidence="7" id="KW-0812">Transmembrane</keyword>
<dbReference type="GO" id="GO:0016020">
    <property type="term" value="C:membrane"/>
    <property type="evidence" value="ECO:0007669"/>
    <property type="project" value="UniProtKB-SubCell"/>
</dbReference>
<comment type="caution">
    <text evidence="9">The sequence shown here is derived from an EMBL/GenBank/DDBJ whole genome shotgun (WGS) entry which is preliminary data.</text>
</comment>
<evidence type="ECO:0000256" key="3">
    <source>
        <dbReference type="ARBA" id="ARBA00013208"/>
    </source>
</evidence>
<dbReference type="OrthoDB" id="9802919at2"/>
<protein>
    <recommendedName>
        <fullName evidence="4 7">Signal peptidase I</fullName>
        <ecNumber evidence="3 7">3.4.21.89</ecNumber>
    </recommendedName>
</protein>
<evidence type="ECO:0000256" key="6">
    <source>
        <dbReference type="PIRSR" id="PIRSR600223-1"/>
    </source>
</evidence>
<proteinExistence type="inferred from homology"/>
<keyword evidence="7" id="KW-0645">Protease</keyword>
<comment type="caution">
    <text evidence="7">Lacks conserved residue(s) required for the propagation of feature annotation.</text>
</comment>
<evidence type="ECO:0000256" key="5">
    <source>
        <dbReference type="ARBA" id="ARBA00022801"/>
    </source>
</evidence>
<evidence type="ECO:0000256" key="7">
    <source>
        <dbReference type="RuleBase" id="RU362042"/>
    </source>
</evidence>
<feature type="transmembrane region" description="Helical" evidence="7">
    <location>
        <begin position="80"/>
        <end position="99"/>
    </location>
</feature>
<keyword evidence="7" id="KW-1133">Transmembrane helix</keyword>
<evidence type="ECO:0000313" key="9">
    <source>
        <dbReference type="EMBL" id="RVT97205.1"/>
    </source>
</evidence>
<dbReference type="GO" id="GO:0009003">
    <property type="term" value="F:signal peptidase activity"/>
    <property type="evidence" value="ECO:0007669"/>
    <property type="project" value="UniProtKB-EC"/>
</dbReference>
<dbReference type="PANTHER" id="PTHR43390">
    <property type="entry name" value="SIGNAL PEPTIDASE I"/>
    <property type="match status" value="1"/>
</dbReference>